<evidence type="ECO:0000313" key="2">
    <source>
        <dbReference type="EMBL" id="TFY70095.1"/>
    </source>
</evidence>
<protein>
    <submittedName>
        <fullName evidence="2">Uncharacterized protein</fullName>
    </submittedName>
</protein>
<sequence>MSMLRNALASTTPAVRAGTRAFRVSPAAGKSATERVKEVASDVNIKVGRTLASAIEKGEEATEATKETLAPATQKAKEVTGQASQKASQATGQASQKASQATGQASQKANQTSAGVKEGARDFKEDVKKEARK</sequence>
<accession>A0A4Y9Z5U2</accession>
<proteinExistence type="predicted"/>
<dbReference type="AlphaFoldDB" id="A0A4Y9Z5U2"/>
<evidence type="ECO:0000256" key="1">
    <source>
        <dbReference type="SAM" id="MobiDB-lite"/>
    </source>
</evidence>
<feature type="compositionally biased region" description="Basic and acidic residues" evidence="1">
    <location>
        <begin position="57"/>
        <end position="66"/>
    </location>
</feature>
<feature type="region of interest" description="Disordered" evidence="1">
    <location>
        <begin position="57"/>
        <end position="133"/>
    </location>
</feature>
<dbReference type="STRING" id="34475.A0A4Y9Z5U2"/>
<comment type="caution">
    <text evidence="2">The sequence shown here is derived from an EMBL/GenBank/DDBJ whole genome shotgun (WGS) entry which is preliminary data.</text>
</comment>
<feature type="compositionally biased region" description="Polar residues" evidence="1">
    <location>
        <begin position="81"/>
        <end position="114"/>
    </location>
</feature>
<dbReference type="Proteomes" id="UP000298390">
    <property type="component" value="Unassembled WGS sequence"/>
</dbReference>
<organism evidence="2 3">
    <name type="scientific">Rhodofomes roseus</name>
    <dbReference type="NCBI Taxonomy" id="34475"/>
    <lineage>
        <taxon>Eukaryota</taxon>
        <taxon>Fungi</taxon>
        <taxon>Dikarya</taxon>
        <taxon>Basidiomycota</taxon>
        <taxon>Agaricomycotina</taxon>
        <taxon>Agaricomycetes</taxon>
        <taxon>Polyporales</taxon>
        <taxon>Rhodofomes</taxon>
    </lineage>
</organism>
<dbReference type="Gene3D" id="1.20.120.20">
    <property type="entry name" value="Apolipoprotein"/>
    <property type="match status" value="1"/>
</dbReference>
<name>A0A4Y9Z5U2_9APHY</name>
<reference evidence="2 3" key="1">
    <citation type="submission" date="2019-01" db="EMBL/GenBank/DDBJ databases">
        <title>Genome sequencing of the rare red list fungi Fomitopsis rosea.</title>
        <authorList>
            <person name="Buettner E."/>
            <person name="Kellner H."/>
        </authorList>
    </citation>
    <scope>NUCLEOTIDE SEQUENCE [LARGE SCALE GENOMIC DNA]</scope>
    <source>
        <strain evidence="2 3">DSM 105464</strain>
    </source>
</reference>
<evidence type="ECO:0000313" key="3">
    <source>
        <dbReference type="Proteomes" id="UP000298390"/>
    </source>
</evidence>
<dbReference type="EMBL" id="SEKV01000001">
    <property type="protein sequence ID" value="TFY70095.1"/>
    <property type="molecule type" value="Genomic_DNA"/>
</dbReference>
<feature type="compositionally biased region" description="Basic and acidic residues" evidence="1">
    <location>
        <begin position="118"/>
        <end position="133"/>
    </location>
</feature>
<gene>
    <name evidence="2" type="ORF">EVJ58_g35</name>
</gene>